<organism evidence="1 2">
    <name type="scientific">Talaromyces amestolkiae</name>
    <dbReference type="NCBI Taxonomy" id="1196081"/>
    <lineage>
        <taxon>Eukaryota</taxon>
        <taxon>Fungi</taxon>
        <taxon>Dikarya</taxon>
        <taxon>Ascomycota</taxon>
        <taxon>Pezizomycotina</taxon>
        <taxon>Eurotiomycetes</taxon>
        <taxon>Eurotiomycetidae</taxon>
        <taxon>Eurotiales</taxon>
        <taxon>Trichocomaceae</taxon>
        <taxon>Talaromyces</taxon>
        <taxon>Talaromyces sect. Talaromyces</taxon>
    </lineage>
</organism>
<dbReference type="EMBL" id="MIKG01000005">
    <property type="protein sequence ID" value="RAO67549.1"/>
    <property type="molecule type" value="Genomic_DNA"/>
</dbReference>
<evidence type="ECO:0000313" key="2">
    <source>
        <dbReference type="Proteomes" id="UP000249363"/>
    </source>
</evidence>
<dbReference type="AlphaFoldDB" id="A0A364KVI9"/>
<dbReference type="SUPFAM" id="SSF53474">
    <property type="entry name" value="alpha/beta-Hydrolases"/>
    <property type="match status" value="1"/>
</dbReference>
<dbReference type="PANTHER" id="PTHR47381:SF3">
    <property type="entry name" value="ALPHA_BETA-HYDROLASES SUPERFAMILY PROTEIN"/>
    <property type="match status" value="1"/>
</dbReference>
<dbReference type="OrthoDB" id="2152248at2759"/>
<proteinExistence type="predicted"/>
<reference evidence="1 2" key="1">
    <citation type="journal article" date="2017" name="Biotechnol. Biofuels">
        <title>Differential beta-glucosidase expression as a function of carbon source availability in Talaromyces amestolkiae: a genomic and proteomic approach.</title>
        <authorList>
            <person name="de Eugenio L.I."/>
            <person name="Mendez-Liter J.A."/>
            <person name="Nieto-Dominguez M."/>
            <person name="Alonso L."/>
            <person name="Gil-Munoz J."/>
            <person name="Barriuso J."/>
            <person name="Prieto A."/>
            <person name="Martinez M.J."/>
        </authorList>
    </citation>
    <scope>NUCLEOTIDE SEQUENCE [LARGE SCALE GENOMIC DNA]</scope>
    <source>
        <strain evidence="1 2">CIB</strain>
    </source>
</reference>
<dbReference type="PANTHER" id="PTHR47381">
    <property type="entry name" value="ALPHA/BETA-HYDROLASES SUPERFAMILY PROTEIN"/>
    <property type="match status" value="1"/>
</dbReference>
<gene>
    <name evidence="1" type="ORF">BHQ10_003561</name>
</gene>
<evidence type="ECO:0008006" key="3">
    <source>
        <dbReference type="Google" id="ProtNLM"/>
    </source>
</evidence>
<sequence length="306" mass="34533">MEPRFSLPPNTPLSSKKELVIGGVRVYVYGLEELKCSVDDNIAILYLAHNRTRTYKVTEGVAHEVLHRYQTDGKQKKAQLIAVTMNMRNHGDREISPQANRTWADGNENHGLDLLSMIEGSAQDFKLIMDFIPAYLPQCACIYNIMGGISLGGHTAWRIASLAPGRLHGFAMVVGSPNLASLLLSRLNIQTDISDIDSLEYKELYELMNPQQRRMWPNTLDKLVRDGDRVVTESFPTDVPLLLCNGKYDTLVPAKYTEEWVARRKQSRNIKLFVQDNTGHSCTKEMVGMLAIWLSDMFCQDASARL</sequence>
<dbReference type="RefSeq" id="XP_040732065.1">
    <property type="nucleotide sequence ID" value="XM_040875831.1"/>
</dbReference>
<keyword evidence="2" id="KW-1185">Reference proteome</keyword>
<dbReference type="STRING" id="1196081.A0A364KVI9"/>
<dbReference type="GeneID" id="63792777"/>
<dbReference type="Proteomes" id="UP000249363">
    <property type="component" value="Unassembled WGS sequence"/>
</dbReference>
<dbReference type="InterPro" id="IPR029058">
    <property type="entry name" value="AB_hydrolase_fold"/>
</dbReference>
<evidence type="ECO:0000313" key="1">
    <source>
        <dbReference type="EMBL" id="RAO67549.1"/>
    </source>
</evidence>
<accession>A0A364KVI9</accession>
<comment type="caution">
    <text evidence="1">The sequence shown here is derived from an EMBL/GenBank/DDBJ whole genome shotgun (WGS) entry which is preliminary data.</text>
</comment>
<name>A0A364KVI9_TALAM</name>
<protein>
    <recommendedName>
        <fullName evidence="3">AB hydrolase-1 domain-containing protein</fullName>
    </recommendedName>
</protein>
<dbReference type="Gene3D" id="3.40.50.1820">
    <property type="entry name" value="alpha/beta hydrolase"/>
    <property type="match status" value="1"/>
</dbReference>